<proteinExistence type="predicted"/>
<dbReference type="PANTHER" id="PTHR24305:SF78">
    <property type="entry name" value="P450, PUTATIVE (EUROFUNG)-RELATED"/>
    <property type="match status" value="1"/>
</dbReference>
<dbReference type="EMBL" id="JAUJDW010000066">
    <property type="protein sequence ID" value="KAK0642801.1"/>
    <property type="molecule type" value="Genomic_DNA"/>
</dbReference>
<dbReference type="Proteomes" id="UP001175001">
    <property type="component" value="Unassembled WGS sequence"/>
</dbReference>
<comment type="cofactor">
    <cofactor evidence="1">
        <name>heme</name>
        <dbReference type="ChEBI" id="CHEBI:30413"/>
    </cofactor>
</comment>
<dbReference type="GO" id="GO:0016705">
    <property type="term" value="F:oxidoreductase activity, acting on paired donors, with incorporation or reduction of molecular oxygen"/>
    <property type="evidence" value="ECO:0007669"/>
    <property type="project" value="InterPro"/>
</dbReference>
<protein>
    <submittedName>
        <fullName evidence="2">Tryprostatin B 6-hydroxylase</fullName>
    </submittedName>
</protein>
<organism evidence="2 3">
    <name type="scientific">Lasiodiplodia hormozganensis</name>
    <dbReference type="NCBI Taxonomy" id="869390"/>
    <lineage>
        <taxon>Eukaryota</taxon>
        <taxon>Fungi</taxon>
        <taxon>Dikarya</taxon>
        <taxon>Ascomycota</taxon>
        <taxon>Pezizomycotina</taxon>
        <taxon>Dothideomycetes</taxon>
        <taxon>Dothideomycetes incertae sedis</taxon>
        <taxon>Botryosphaeriales</taxon>
        <taxon>Botryosphaeriaceae</taxon>
        <taxon>Lasiodiplodia</taxon>
    </lineage>
</organism>
<keyword evidence="1" id="KW-0349">Heme</keyword>
<dbReference type="GO" id="GO:0005506">
    <property type="term" value="F:iron ion binding"/>
    <property type="evidence" value="ECO:0007669"/>
    <property type="project" value="InterPro"/>
</dbReference>
<dbReference type="GO" id="GO:0004497">
    <property type="term" value="F:monooxygenase activity"/>
    <property type="evidence" value="ECO:0007669"/>
    <property type="project" value="InterPro"/>
</dbReference>
<sequence>MATYRLFFHRLRKFPGPFGAKLSRFYVTLTSAKKVQYHEEIKKWHEKYGDFIRTGPRELAIVRRSAVNTIYGPQSECGKSTWYIQVSPDQKKCSIHMARDFDAHKNRRKAWDRGFSVKAINTYAPRISSKVDLLLEQIKAHAAAGESLDASKWTMLLTFDMMGEVGFGKDFGGLKSGIEHPAIKGIHDHMTVLGIMATVPWLLNIAGKIPGATAGYAPFFSWCEEQVKTKYRDWASEKQPQDIISHLLKAYVEKDISATPTADSLHEDARAVVIAGSDTTATTLTHILFYLCKHPEVQKKLQSKLDVVMPNREWTFESAKSVSYVDDIINEALRLKPALLTGGYRTTPPHGIVVDGVHIPGNTNVFVPVQLIQTDSRYHPQAHEFIPERFGERKGEWQTEKQPWIPFSIGPFSCPGKSLAIATLRIALSKIALHFDVSFAPGETGEEFDKGVMDTFTTTLLPLQVRFTPRV</sequence>
<accession>A0AA40CKZ6</accession>
<feature type="binding site" description="axial binding residue" evidence="1">
    <location>
        <position position="414"/>
    </location>
    <ligand>
        <name>heme</name>
        <dbReference type="ChEBI" id="CHEBI:30413"/>
    </ligand>
    <ligandPart>
        <name>Fe</name>
        <dbReference type="ChEBI" id="CHEBI:18248"/>
    </ligandPart>
</feature>
<dbReference type="InterPro" id="IPR036396">
    <property type="entry name" value="Cyt_P450_sf"/>
</dbReference>
<dbReference type="CDD" id="cd11061">
    <property type="entry name" value="CYP67-like"/>
    <property type="match status" value="1"/>
</dbReference>
<dbReference type="FunFam" id="1.10.630.10:FF:000129">
    <property type="entry name" value="Benzoate 4-monooxygenase cytochrome P450"/>
    <property type="match status" value="1"/>
</dbReference>
<keyword evidence="1" id="KW-0479">Metal-binding</keyword>
<dbReference type="PRINTS" id="PR00385">
    <property type="entry name" value="P450"/>
</dbReference>
<comment type="caution">
    <text evidence="2">The sequence shown here is derived from an EMBL/GenBank/DDBJ whole genome shotgun (WGS) entry which is preliminary data.</text>
</comment>
<dbReference type="Gene3D" id="1.10.630.10">
    <property type="entry name" value="Cytochrome P450"/>
    <property type="match status" value="1"/>
</dbReference>
<reference evidence="2" key="1">
    <citation type="submission" date="2023-06" db="EMBL/GenBank/DDBJ databases">
        <title>Multi-omics analyses reveal the molecular pathogenesis toolkit of Lasiodiplodia hormozganensis, a cross-kingdom pathogen.</title>
        <authorList>
            <person name="Felix C."/>
            <person name="Meneses R."/>
            <person name="Goncalves M.F.M."/>
            <person name="Tilleman L."/>
            <person name="Duarte A.S."/>
            <person name="Jorrin-Novo J.V."/>
            <person name="Van De Peer Y."/>
            <person name="Deforce D."/>
            <person name="Van Nieuwerburgh F."/>
            <person name="Esteves A.C."/>
            <person name="Alves A."/>
        </authorList>
    </citation>
    <scope>NUCLEOTIDE SEQUENCE</scope>
    <source>
        <strain evidence="2">CBS 339.90</strain>
    </source>
</reference>
<gene>
    <name evidence="2" type="ORF">DIS24_g8651</name>
</gene>
<name>A0AA40CKZ6_9PEZI</name>
<dbReference type="InterPro" id="IPR001128">
    <property type="entry name" value="Cyt_P450"/>
</dbReference>
<dbReference type="AlphaFoldDB" id="A0AA40CKZ6"/>
<dbReference type="GO" id="GO:0020037">
    <property type="term" value="F:heme binding"/>
    <property type="evidence" value="ECO:0007669"/>
    <property type="project" value="InterPro"/>
</dbReference>
<dbReference type="InterPro" id="IPR002401">
    <property type="entry name" value="Cyt_P450_E_grp-I"/>
</dbReference>
<dbReference type="PRINTS" id="PR00463">
    <property type="entry name" value="EP450I"/>
</dbReference>
<dbReference type="Pfam" id="PF00067">
    <property type="entry name" value="p450"/>
    <property type="match status" value="1"/>
</dbReference>
<evidence type="ECO:0000313" key="3">
    <source>
        <dbReference type="Proteomes" id="UP001175001"/>
    </source>
</evidence>
<dbReference type="SUPFAM" id="SSF48264">
    <property type="entry name" value="Cytochrome P450"/>
    <property type="match status" value="1"/>
</dbReference>
<dbReference type="PANTHER" id="PTHR24305">
    <property type="entry name" value="CYTOCHROME P450"/>
    <property type="match status" value="1"/>
</dbReference>
<keyword evidence="1" id="KW-0408">Iron</keyword>
<evidence type="ECO:0000256" key="1">
    <source>
        <dbReference type="PIRSR" id="PIRSR602401-1"/>
    </source>
</evidence>
<dbReference type="InterPro" id="IPR050121">
    <property type="entry name" value="Cytochrome_P450_monoxygenase"/>
</dbReference>
<evidence type="ECO:0000313" key="2">
    <source>
        <dbReference type="EMBL" id="KAK0642801.1"/>
    </source>
</evidence>
<keyword evidence="3" id="KW-1185">Reference proteome</keyword>